<sequence length="138" mass="16419">MVVSKNRGFALTAQMDCIINHLHISNIAEEDIDFAIGYDMERCKEHFNSEVRPWMLEKFWDDIRNELFHSDINIEEKWNLNRFQDELKKCENYSASLEDKSLETITEEIKFYKQQLDHIAKENNVSTDDILDDLLAME</sequence>
<dbReference type="EMBL" id="VIJZ01000005">
    <property type="protein sequence ID" value="TQR98214.1"/>
    <property type="molecule type" value="Genomic_DNA"/>
</dbReference>
<dbReference type="RefSeq" id="WP_142613194.1">
    <property type="nucleotide sequence ID" value="NZ_VIJZ01000005.1"/>
</dbReference>
<name>A0ABY3B395_9BACL</name>
<evidence type="ECO:0000313" key="3">
    <source>
        <dbReference type="Proteomes" id="UP000319219"/>
    </source>
</evidence>
<dbReference type="Proteomes" id="UP000319219">
    <property type="component" value="Unassembled WGS sequence"/>
</dbReference>
<protein>
    <submittedName>
        <fullName evidence="2">Uncharacterized protein</fullName>
    </submittedName>
</protein>
<keyword evidence="1" id="KW-0175">Coiled coil</keyword>
<proteinExistence type="predicted"/>
<keyword evidence="3" id="KW-1185">Reference proteome</keyword>
<organism evidence="2 3">
    <name type="scientific">Paenibacillus ottowii</name>
    <dbReference type="NCBI Taxonomy" id="2315729"/>
    <lineage>
        <taxon>Bacteria</taxon>
        <taxon>Bacillati</taxon>
        <taxon>Bacillota</taxon>
        <taxon>Bacilli</taxon>
        <taxon>Bacillales</taxon>
        <taxon>Paenibacillaceae</taxon>
        <taxon>Paenibacillus</taxon>
    </lineage>
</organism>
<evidence type="ECO:0000256" key="1">
    <source>
        <dbReference type="SAM" id="Coils"/>
    </source>
</evidence>
<reference evidence="2 3" key="1">
    <citation type="submission" date="2019-07" db="EMBL/GenBank/DDBJ databases">
        <title>Paenibacillus ottowii sp. nov. isolated from a fermentation system processing bovine manure.</title>
        <authorList>
            <person name="Velazquez L.F."/>
            <person name="Rajbanshi S."/>
            <person name="Guan S."/>
            <person name="Hinchee M."/>
            <person name="Welsh A."/>
        </authorList>
    </citation>
    <scope>NUCLEOTIDE SEQUENCE [LARGE SCALE GENOMIC DNA]</scope>
    <source>
        <strain evidence="2 3">MS2379</strain>
    </source>
</reference>
<gene>
    <name evidence="2" type="ORF">FKV70_13715</name>
</gene>
<comment type="caution">
    <text evidence="2">The sequence shown here is derived from an EMBL/GenBank/DDBJ whole genome shotgun (WGS) entry which is preliminary data.</text>
</comment>
<accession>A0ABY3B395</accession>
<evidence type="ECO:0000313" key="2">
    <source>
        <dbReference type="EMBL" id="TQR98214.1"/>
    </source>
</evidence>
<feature type="coiled-coil region" evidence="1">
    <location>
        <begin position="80"/>
        <end position="122"/>
    </location>
</feature>